<evidence type="ECO:0000256" key="6">
    <source>
        <dbReference type="ARBA" id="ARBA00022692"/>
    </source>
</evidence>
<evidence type="ECO:0000256" key="2">
    <source>
        <dbReference type="ARBA" id="ARBA00004167"/>
    </source>
</evidence>
<evidence type="ECO:0000256" key="12">
    <source>
        <dbReference type="ARBA" id="ARBA00023136"/>
    </source>
</evidence>
<dbReference type="InterPro" id="IPR050364">
    <property type="entry name" value="Cytochrome_P450_fung"/>
</dbReference>
<evidence type="ECO:0000256" key="3">
    <source>
        <dbReference type="ARBA" id="ARBA00005179"/>
    </source>
</evidence>
<dbReference type="PRINTS" id="PR00385">
    <property type="entry name" value="P450"/>
</dbReference>
<dbReference type="PANTHER" id="PTHR46300">
    <property type="entry name" value="P450, PUTATIVE (EUROFUNG)-RELATED-RELATED"/>
    <property type="match status" value="1"/>
</dbReference>
<comment type="cofactor">
    <cofactor evidence="1 13">
        <name>heme</name>
        <dbReference type="ChEBI" id="CHEBI:30413"/>
    </cofactor>
</comment>
<evidence type="ECO:0000256" key="8">
    <source>
        <dbReference type="ARBA" id="ARBA00022989"/>
    </source>
</evidence>
<accession>A0A4Q9MJW6</accession>
<comment type="pathway">
    <text evidence="3">Secondary metabolite biosynthesis.</text>
</comment>
<keyword evidence="9 14" id="KW-0560">Oxidoreductase</keyword>
<keyword evidence="7 13" id="KW-0479">Metal-binding</keyword>
<dbReference type="InterPro" id="IPR002401">
    <property type="entry name" value="Cyt_P450_E_grp-I"/>
</dbReference>
<dbReference type="PRINTS" id="PR00463">
    <property type="entry name" value="EP450I"/>
</dbReference>
<dbReference type="Pfam" id="PF00067">
    <property type="entry name" value="p450"/>
    <property type="match status" value="1"/>
</dbReference>
<keyword evidence="10 13" id="KW-0408">Iron</keyword>
<comment type="subcellular location">
    <subcellularLocation>
        <location evidence="2">Membrane</location>
        <topology evidence="2">Single-pass membrane protein</topology>
    </subcellularLocation>
</comment>
<dbReference type="Proteomes" id="UP000292957">
    <property type="component" value="Unassembled WGS sequence"/>
</dbReference>
<dbReference type="SUPFAM" id="SSF48264">
    <property type="entry name" value="Cytochrome P450"/>
    <property type="match status" value="1"/>
</dbReference>
<evidence type="ECO:0000256" key="7">
    <source>
        <dbReference type="ARBA" id="ARBA00022723"/>
    </source>
</evidence>
<comment type="similarity">
    <text evidence="4 14">Belongs to the cytochrome P450 family.</text>
</comment>
<dbReference type="AlphaFoldDB" id="A0A4Q9MJW6"/>
<keyword evidence="11 14" id="KW-0503">Monooxygenase</keyword>
<sequence>LVSLHEICKQHGEVVYLDVFGQPTIIIDSYDAAVAILEKRSANTSDRPHFVMGDLVGLTFQFALKGYSDSWRQGRRLFHSYFHQGVVSQFRPIHLRQARRLLNKLLDDPAHFLRHCQHYVAGSIMDTVYGIEIEDEDDKFINILERGSEIFGEVMAPGQYVVELFPSLARLPSWFPGAGFKKKVPMWRDVITAVRTVAYDAACAAIARGDARPSVTSSLIDQAIRDNGAVSAEDEELYKDVTALAYAGKYSHTFTTLAAFILAMLTHPDVQCKAQAEIDRIVGPDQLPDFSHRESLPYVNAVMKECSRWHTVLLLGIPHRAIEADQFKGYLLPAGSVLIANAWAMSHDPVAHPEPDKFIPERFLKDGKIDLTVRDPLSFQFGFGRRMCPGMPFSQESLFIAITSILHALDIKAPAGADESLNSILTESKTPSSNFLSHPDAFECDITPRSNVAASHIRQMRV</sequence>
<dbReference type="EMBL" id="ML143438">
    <property type="protein sequence ID" value="TBU27018.1"/>
    <property type="molecule type" value="Genomic_DNA"/>
</dbReference>
<evidence type="ECO:0000256" key="13">
    <source>
        <dbReference type="PIRSR" id="PIRSR602401-1"/>
    </source>
</evidence>
<name>A0A4Q9MJW6_9APHY</name>
<evidence type="ECO:0000256" key="14">
    <source>
        <dbReference type="RuleBase" id="RU000461"/>
    </source>
</evidence>
<keyword evidence="8" id="KW-1133">Transmembrane helix</keyword>
<organism evidence="15">
    <name type="scientific">Dichomitus squalens</name>
    <dbReference type="NCBI Taxonomy" id="114155"/>
    <lineage>
        <taxon>Eukaryota</taxon>
        <taxon>Fungi</taxon>
        <taxon>Dikarya</taxon>
        <taxon>Basidiomycota</taxon>
        <taxon>Agaricomycotina</taxon>
        <taxon>Agaricomycetes</taxon>
        <taxon>Polyporales</taxon>
        <taxon>Polyporaceae</taxon>
        <taxon>Dichomitus</taxon>
    </lineage>
</organism>
<dbReference type="GO" id="GO:0004497">
    <property type="term" value="F:monooxygenase activity"/>
    <property type="evidence" value="ECO:0007669"/>
    <property type="project" value="UniProtKB-KW"/>
</dbReference>
<evidence type="ECO:0000256" key="9">
    <source>
        <dbReference type="ARBA" id="ARBA00023002"/>
    </source>
</evidence>
<evidence type="ECO:0000256" key="5">
    <source>
        <dbReference type="ARBA" id="ARBA00022617"/>
    </source>
</evidence>
<reference evidence="15" key="1">
    <citation type="submission" date="2019-01" db="EMBL/GenBank/DDBJ databases">
        <title>Draft genome sequences of three monokaryotic isolates of the white-rot basidiomycete fungus Dichomitus squalens.</title>
        <authorList>
            <consortium name="DOE Joint Genome Institute"/>
            <person name="Lopez S.C."/>
            <person name="Andreopoulos B."/>
            <person name="Pangilinan J."/>
            <person name="Lipzen A."/>
            <person name="Riley R."/>
            <person name="Ahrendt S."/>
            <person name="Ng V."/>
            <person name="Barry K."/>
            <person name="Daum C."/>
            <person name="Grigoriev I.V."/>
            <person name="Hilden K.S."/>
            <person name="Makela M.R."/>
            <person name="de Vries R.P."/>
        </authorList>
    </citation>
    <scope>NUCLEOTIDE SEQUENCE [LARGE SCALE GENOMIC DNA]</scope>
    <source>
        <strain evidence="15">OM18370.1</strain>
    </source>
</reference>
<gene>
    <name evidence="15" type="ORF">BD311DRAFT_761465</name>
</gene>
<keyword evidence="5 13" id="KW-0349">Heme</keyword>
<dbReference type="Gene3D" id="1.10.630.10">
    <property type="entry name" value="Cytochrome P450"/>
    <property type="match status" value="1"/>
</dbReference>
<feature type="binding site" description="axial binding residue" evidence="13">
    <location>
        <position position="388"/>
    </location>
    <ligand>
        <name>heme</name>
        <dbReference type="ChEBI" id="CHEBI:30413"/>
    </ligand>
    <ligandPart>
        <name>Fe</name>
        <dbReference type="ChEBI" id="CHEBI:18248"/>
    </ligandPart>
</feature>
<evidence type="ECO:0000256" key="4">
    <source>
        <dbReference type="ARBA" id="ARBA00010617"/>
    </source>
</evidence>
<dbReference type="OrthoDB" id="2789670at2759"/>
<dbReference type="InterPro" id="IPR001128">
    <property type="entry name" value="Cyt_P450"/>
</dbReference>
<dbReference type="GO" id="GO:0016020">
    <property type="term" value="C:membrane"/>
    <property type="evidence" value="ECO:0007669"/>
    <property type="project" value="UniProtKB-SubCell"/>
</dbReference>
<keyword evidence="12" id="KW-0472">Membrane</keyword>
<evidence type="ECO:0000313" key="15">
    <source>
        <dbReference type="EMBL" id="TBU27018.1"/>
    </source>
</evidence>
<evidence type="ECO:0000256" key="1">
    <source>
        <dbReference type="ARBA" id="ARBA00001971"/>
    </source>
</evidence>
<dbReference type="GO" id="GO:0020037">
    <property type="term" value="F:heme binding"/>
    <property type="evidence" value="ECO:0007669"/>
    <property type="project" value="InterPro"/>
</dbReference>
<evidence type="ECO:0000256" key="11">
    <source>
        <dbReference type="ARBA" id="ARBA00023033"/>
    </source>
</evidence>
<dbReference type="GO" id="GO:0005506">
    <property type="term" value="F:iron ion binding"/>
    <property type="evidence" value="ECO:0007669"/>
    <property type="project" value="InterPro"/>
</dbReference>
<dbReference type="InterPro" id="IPR036396">
    <property type="entry name" value="Cyt_P450_sf"/>
</dbReference>
<feature type="non-terminal residue" evidence="15">
    <location>
        <position position="1"/>
    </location>
</feature>
<dbReference type="PANTHER" id="PTHR46300:SF7">
    <property type="entry name" value="P450, PUTATIVE (EUROFUNG)-RELATED"/>
    <property type="match status" value="1"/>
</dbReference>
<dbReference type="PROSITE" id="PS00086">
    <property type="entry name" value="CYTOCHROME_P450"/>
    <property type="match status" value="1"/>
</dbReference>
<dbReference type="GO" id="GO:0016705">
    <property type="term" value="F:oxidoreductase activity, acting on paired donors, with incorporation or reduction of molecular oxygen"/>
    <property type="evidence" value="ECO:0007669"/>
    <property type="project" value="InterPro"/>
</dbReference>
<evidence type="ECO:0000256" key="10">
    <source>
        <dbReference type="ARBA" id="ARBA00023004"/>
    </source>
</evidence>
<proteinExistence type="inferred from homology"/>
<protein>
    <submittedName>
        <fullName evidence="15">Cytochrome P450</fullName>
    </submittedName>
</protein>
<dbReference type="CDD" id="cd11065">
    <property type="entry name" value="CYP64-like"/>
    <property type="match status" value="1"/>
</dbReference>
<keyword evidence="6" id="KW-0812">Transmembrane</keyword>
<dbReference type="InterPro" id="IPR017972">
    <property type="entry name" value="Cyt_P450_CS"/>
</dbReference>